<dbReference type="Gene3D" id="3.40.50.300">
    <property type="entry name" value="P-loop containing nucleotide triphosphate hydrolases"/>
    <property type="match status" value="1"/>
</dbReference>
<dbReference type="CDD" id="cd01855">
    <property type="entry name" value="YqeH"/>
    <property type="match status" value="1"/>
</dbReference>
<protein>
    <recommendedName>
        <fullName evidence="1">CP-type G domain-containing protein</fullName>
    </recommendedName>
</protein>
<dbReference type="EMBL" id="FRCF01000002">
    <property type="protein sequence ID" value="SHL56720.1"/>
    <property type="molecule type" value="Genomic_DNA"/>
</dbReference>
<evidence type="ECO:0000313" key="3">
    <source>
        <dbReference type="Proteomes" id="UP000184206"/>
    </source>
</evidence>
<organism evidence="2 3">
    <name type="scientific">Lacicoccus alkaliphilus DSM 16010</name>
    <dbReference type="NCBI Taxonomy" id="1123231"/>
    <lineage>
        <taxon>Bacteria</taxon>
        <taxon>Bacillati</taxon>
        <taxon>Bacillota</taxon>
        <taxon>Bacilli</taxon>
        <taxon>Bacillales</taxon>
        <taxon>Salinicoccaceae</taxon>
        <taxon>Lacicoccus</taxon>
    </lineage>
</organism>
<dbReference type="GO" id="GO:0005525">
    <property type="term" value="F:GTP binding"/>
    <property type="evidence" value="ECO:0007669"/>
    <property type="project" value="InterPro"/>
</dbReference>
<sequence length="370" mass="40537">MSDLKCIGCGAALQSGDETKKGYIPESGMKREDAICRRCYRLKHYNEIMDVDIDSGEFMTMLNSLYEVDGLIIKVIDAFDINASLIPSFNRIVGDKKVIAVLNKTDLLPKSVNVNRLIHRAKLMLKENGITAVDMVAVSALKNHGLDRLIDMITSHAGGKDVYVVGTTNVGKSTLINQLIKMTTGDGEVITTSRFPGTTLDLIDIPLDENAFIYDTPGVIVPSQMAHYISKDDLKHITPSKEIKPVTFQLESGQTLFLSGLARVDFEAGDRSSFTVYASNQLTLHRTKTSNAENFYEKHYSGLLAPPEIESPVLMENGKTFSFDVTEDSDIEISGYAFISVSGGARVSVHVPKGVEVNLRQTIFKGGSSS</sequence>
<dbReference type="PANTHER" id="PTHR46434">
    <property type="entry name" value="GENETIC INTERACTOR OF PROHIBITINS 3, MITOCHONDRIAL"/>
    <property type="match status" value="1"/>
</dbReference>
<keyword evidence="3" id="KW-1185">Reference proteome</keyword>
<dbReference type="InterPro" id="IPR027417">
    <property type="entry name" value="P-loop_NTPase"/>
</dbReference>
<dbReference type="GO" id="GO:0006576">
    <property type="term" value="P:biogenic amine metabolic process"/>
    <property type="evidence" value="ECO:0007669"/>
    <property type="project" value="InterPro"/>
</dbReference>
<dbReference type="Proteomes" id="UP000184206">
    <property type="component" value="Unassembled WGS sequence"/>
</dbReference>
<reference evidence="2 3" key="1">
    <citation type="submission" date="2016-11" db="EMBL/GenBank/DDBJ databases">
        <authorList>
            <person name="Jaros S."/>
            <person name="Januszkiewicz K."/>
            <person name="Wedrychowicz H."/>
        </authorList>
    </citation>
    <scope>NUCLEOTIDE SEQUENCE [LARGE SCALE GENOMIC DNA]</scope>
    <source>
        <strain evidence="2 3">DSM 16010</strain>
    </source>
</reference>
<dbReference type="Pfam" id="PF01926">
    <property type="entry name" value="MMR_HSR1"/>
    <property type="match status" value="1"/>
</dbReference>
<dbReference type="NCBIfam" id="TIGR03597">
    <property type="entry name" value="GTPase_YqeH"/>
    <property type="match status" value="1"/>
</dbReference>
<dbReference type="OrthoDB" id="9773841at2"/>
<dbReference type="Pfam" id="PF21516">
    <property type="entry name" value="YqeH-like_C"/>
    <property type="match status" value="1"/>
</dbReference>
<dbReference type="PANTHER" id="PTHR46434:SF1">
    <property type="entry name" value="GENETIC INTERACTOR OF PROHIBITINS 3, MITOCHONDRIAL"/>
    <property type="match status" value="1"/>
</dbReference>
<dbReference type="InterPro" id="IPR048422">
    <property type="entry name" value="NOA1/YqeH-like_C"/>
</dbReference>
<dbReference type="GO" id="GO:0005524">
    <property type="term" value="F:ATP binding"/>
    <property type="evidence" value="ECO:0007669"/>
    <property type="project" value="InterPro"/>
</dbReference>
<proteinExistence type="predicted"/>
<name>A0A1M7BP43_9BACL</name>
<dbReference type="RefSeq" id="WP_072708002.1">
    <property type="nucleotide sequence ID" value="NZ_FRCF01000002.1"/>
</dbReference>
<dbReference type="InterPro" id="IPR030378">
    <property type="entry name" value="G_CP_dom"/>
</dbReference>
<accession>A0A1M7BP43</accession>
<evidence type="ECO:0000259" key="1">
    <source>
        <dbReference type="PROSITE" id="PS51721"/>
    </source>
</evidence>
<dbReference type="InterPro" id="IPR019988">
    <property type="entry name" value="GTP-bd_ribosome_bgen_YqeH"/>
</dbReference>
<evidence type="ECO:0000313" key="2">
    <source>
        <dbReference type="EMBL" id="SHL56720.1"/>
    </source>
</evidence>
<dbReference type="SUPFAM" id="SSF52540">
    <property type="entry name" value="P-loop containing nucleoside triphosphate hydrolases"/>
    <property type="match status" value="1"/>
</dbReference>
<dbReference type="STRING" id="1123231.SAMN02745189_00530"/>
<dbReference type="PROSITE" id="PS51721">
    <property type="entry name" value="G_CP"/>
    <property type="match status" value="1"/>
</dbReference>
<dbReference type="InterPro" id="IPR006073">
    <property type="entry name" value="GTP-bd"/>
</dbReference>
<dbReference type="InterPro" id="IPR012381">
    <property type="entry name" value="EutP_PduV"/>
</dbReference>
<dbReference type="Pfam" id="PF10662">
    <property type="entry name" value="PduV-EutP"/>
    <property type="match status" value="1"/>
</dbReference>
<dbReference type="InterPro" id="IPR050896">
    <property type="entry name" value="Mito_lipid_metab_GTPase"/>
</dbReference>
<dbReference type="AlphaFoldDB" id="A0A1M7BP43"/>
<gene>
    <name evidence="2" type="ORF">SAMN02745189_00530</name>
</gene>
<feature type="domain" description="CP-type G" evidence="1">
    <location>
        <begin position="55"/>
        <end position="222"/>
    </location>
</feature>